<keyword evidence="3" id="KW-1185">Reference proteome</keyword>
<dbReference type="Proteomes" id="UP000184330">
    <property type="component" value="Unassembled WGS sequence"/>
</dbReference>
<keyword evidence="1" id="KW-0472">Membrane</keyword>
<keyword evidence="1" id="KW-1133">Transmembrane helix</keyword>
<keyword evidence="1" id="KW-0812">Transmembrane</keyword>
<reference evidence="2 3" key="1">
    <citation type="submission" date="2016-03" db="EMBL/GenBank/DDBJ databases">
        <authorList>
            <person name="Ploux O."/>
        </authorList>
    </citation>
    <scope>NUCLEOTIDE SEQUENCE [LARGE SCALE GENOMIC DNA]</scope>
    <source>
        <strain evidence="2 3">UAMH 11012</strain>
    </source>
</reference>
<evidence type="ECO:0000256" key="1">
    <source>
        <dbReference type="SAM" id="Phobius"/>
    </source>
</evidence>
<sequence>MDITHSRIRWPDETIFKRNIGDGPGQHPRPWNGKICYSYRHLPECLNVFKEGWPNPPSKRNLDQGQNTVINQTSPAVSRSSYEQDLSSNVKLWVFVAISAILAVACVGSLVCAFKSRQVRRRSADGDALMGYDGEKVVAFKMGTVELSAGTVYEAKLKNTLPEVENGKGTPFADVDV</sequence>
<dbReference type="EMBL" id="FJOG01000041">
    <property type="protein sequence ID" value="CZR67107.1"/>
    <property type="molecule type" value="Genomic_DNA"/>
</dbReference>
<protein>
    <submittedName>
        <fullName evidence="2">Uncharacterized protein</fullName>
    </submittedName>
</protein>
<feature type="transmembrane region" description="Helical" evidence="1">
    <location>
        <begin position="92"/>
        <end position="114"/>
    </location>
</feature>
<dbReference type="AlphaFoldDB" id="A0A1L7XQ95"/>
<organism evidence="2 3">
    <name type="scientific">Phialocephala subalpina</name>
    <dbReference type="NCBI Taxonomy" id="576137"/>
    <lineage>
        <taxon>Eukaryota</taxon>
        <taxon>Fungi</taxon>
        <taxon>Dikarya</taxon>
        <taxon>Ascomycota</taxon>
        <taxon>Pezizomycotina</taxon>
        <taxon>Leotiomycetes</taxon>
        <taxon>Helotiales</taxon>
        <taxon>Mollisiaceae</taxon>
        <taxon>Phialocephala</taxon>
        <taxon>Phialocephala fortinii species complex</taxon>
    </lineage>
</organism>
<gene>
    <name evidence="2" type="ORF">PAC_17006</name>
</gene>
<accession>A0A1L7XQ95</accession>
<evidence type="ECO:0000313" key="2">
    <source>
        <dbReference type="EMBL" id="CZR67107.1"/>
    </source>
</evidence>
<proteinExistence type="predicted"/>
<name>A0A1L7XQ95_9HELO</name>
<evidence type="ECO:0000313" key="3">
    <source>
        <dbReference type="Proteomes" id="UP000184330"/>
    </source>
</evidence>